<dbReference type="Proteomes" id="UP000003656">
    <property type="component" value="Unassembled WGS sequence"/>
</dbReference>
<organism evidence="1 2">
    <name type="scientific">Bifidobacterium gallicum DSM 20093 = LMG 11596</name>
    <dbReference type="NCBI Taxonomy" id="561180"/>
    <lineage>
        <taxon>Bacteria</taxon>
        <taxon>Bacillati</taxon>
        <taxon>Actinomycetota</taxon>
        <taxon>Actinomycetes</taxon>
        <taxon>Bifidobacteriales</taxon>
        <taxon>Bifidobacteriaceae</taxon>
        <taxon>Bifidobacterium</taxon>
    </lineage>
</organism>
<sequence length="45" mass="5430">MTLRRWRDVVTFGVTREGERGRSGSFAYTFPCTWGWIAACWWNEW</sequence>
<comment type="caution">
    <text evidence="1">The sequence shown here is derived from an EMBL/GenBank/DDBJ whole genome shotgun (WGS) entry which is preliminary data.</text>
</comment>
<accession>D1NSV2</accession>
<evidence type="ECO:0000313" key="1">
    <source>
        <dbReference type="EMBL" id="EFA23754.1"/>
    </source>
</evidence>
<proteinExistence type="predicted"/>
<dbReference type="EMBL" id="ABXB03000001">
    <property type="protein sequence ID" value="EFA23754.1"/>
    <property type="molecule type" value="Genomic_DNA"/>
</dbReference>
<dbReference type="STRING" id="561180.BIFGAL_02862"/>
<protein>
    <submittedName>
        <fullName evidence="1">Uncharacterized protein</fullName>
    </submittedName>
</protein>
<name>D1NSV2_9BIFI</name>
<dbReference type="AlphaFoldDB" id="D1NSV2"/>
<gene>
    <name evidence="1" type="ORF">BIFGAL_02862</name>
</gene>
<evidence type="ECO:0000313" key="2">
    <source>
        <dbReference type="Proteomes" id="UP000003656"/>
    </source>
</evidence>
<reference evidence="1 2" key="1">
    <citation type="submission" date="2009-11" db="EMBL/GenBank/DDBJ databases">
        <authorList>
            <person name="Weinstock G."/>
            <person name="Sodergren E."/>
            <person name="Clifton S."/>
            <person name="Fulton L."/>
            <person name="Fulton B."/>
            <person name="Courtney L."/>
            <person name="Fronick C."/>
            <person name="Harrison M."/>
            <person name="Strong C."/>
            <person name="Farmer C."/>
            <person name="Delahaunty K."/>
            <person name="Markovic C."/>
            <person name="Hall O."/>
            <person name="Minx P."/>
            <person name="Tomlinson C."/>
            <person name="Mitreva M."/>
            <person name="Nelson J."/>
            <person name="Hou S."/>
            <person name="Wollam A."/>
            <person name="Pepin K.H."/>
            <person name="Johnson M."/>
            <person name="Bhonagiri V."/>
            <person name="Nash W.E."/>
            <person name="Warren W."/>
            <person name="Chinwalla A."/>
            <person name="Mardis E.R."/>
            <person name="Wilson R.K."/>
        </authorList>
    </citation>
    <scope>NUCLEOTIDE SEQUENCE [LARGE SCALE GENOMIC DNA]</scope>
    <source>
        <strain evidence="1 2">DSM 20093</strain>
    </source>
</reference>